<evidence type="ECO:0000313" key="2">
    <source>
        <dbReference type="Proteomes" id="UP001165492"/>
    </source>
</evidence>
<name>A0ABS8I010_9FIRM</name>
<accession>A0ABS8I010</accession>
<organism evidence="1 2">
    <name type="scientific">Pelosinus baikalensis</name>
    <dbReference type="NCBI Taxonomy" id="2892015"/>
    <lineage>
        <taxon>Bacteria</taxon>
        <taxon>Bacillati</taxon>
        <taxon>Bacillota</taxon>
        <taxon>Negativicutes</taxon>
        <taxon>Selenomonadales</taxon>
        <taxon>Sporomusaceae</taxon>
        <taxon>Pelosinus</taxon>
    </lineage>
</organism>
<proteinExistence type="predicted"/>
<comment type="caution">
    <text evidence="1">The sequence shown here is derived from an EMBL/GenBank/DDBJ whole genome shotgun (WGS) entry which is preliminary data.</text>
</comment>
<reference evidence="1" key="1">
    <citation type="submission" date="2021-11" db="EMBL/GenBank/DDBJ databases">
        <title>Description of a new species Pelosinus isolated from the bottom sediments of Lake Baikal.</title>
        <authorList>
            <person name="Zakharyuk A."/>
        </authorList>
    </citation>
    <scope>NUCLEOTIDE SEQUENCE</scope>
    <source>
        <strain evidence="1">Bkl1</strain>
    </source>
</reference>
<evidence type="ECO:0000313" key="1">
    <source>
        <dbReference type="EMBL" id="MCC5468522.1"/>
    </source>
</evidence>
<sequence>MIEHTFFSPGRFKRETNEFTWQLLFDAEAYRFEYDNDLGRYIWEK</sequence>
<dbReference type="RefSeq" id="WP_229537411.1">
    <property type="nucleotide sequence ID" value="NZ_JAJHJB010000074.1"/>
</dbReference>
<gene>
    <name evidence="1" type="ORF">LMF89_24615</name>
</gene>
<protein>
    <submittedName>
        <fullName evidence="1">Uncharacterized protein</fullName>
    </submittedName>
</protein>
<dbReference type="EMBL" id="JAJHJB010000074">
    <property type="protein sequence ID" value="MCC5468522.1"/>
    <property type="molecule type" value="Genomic_DNA"/>
</dbReference>
<dbReference type="Proteomes" id="UP001165492">
    <property type="component" value="Unassembled WGS sequence"/>
</dbReference>
<keyword evidence="2" id="KW-1185">Reference proteome</keyword>